<sequence length="549" mass="61107">MSIETIEQIERASQQMTSDHLAKALVTLRARMEAAGDEANAAKVAELAAKWEHGRFAIAFCGHFSAGKSSMINALLGADILPSSPIPTSANIVEIKGGNEKKALAFLTDGDQIEFDLETELEAIKNYAADGNQVVKIEITHPSELLAESASVMDTPGIDSTDAAHKVATESALHLADVIFYVMDYNHVQSELNFSFTKTLKDRGKPVYLVVNQIDKHMDFELDFDEYRESVIEGFATWGIEPDGLFFTSLFDADHEENMYDLLQAKLGELFADRGALLKRSVLASALALIEEHALVQAGKSAERRAQLQEFLDSFDDPQELYAQSQVMADEYRAWEAAPADLEADLKKVVGSLLDNAKITPFQTTELAGEYVKSRRPGFKVGFLFGTAKKTQEEIDSRLQALHGDLMDKVQANIDWHIRELLVKTVESYQLQDEEYAKAVYDQFHVEIKASLLADCVKEGGLSSDEYMYQYAKDLAAEIKALYRREAQRFIEMGVALAKRRVDVEGAKHRRALEQAEAIGRAFEELQALQSAERVYQQELVGVLSGEEA</sequence>
<organism evidence="7 8">
    <name type="scientific">Tumebacillus lipolyticus</name>
    <dbReference type="NCBI Taxonomy" id="1280370"/>
    <lineage>
        <taxon>Bacteria</taxon>
        <taxon>Bacillati</taxon>
        <taxon>Bacillota</taxon>
        <taxon>Bacilli</taxon>
        <taxon>Bacillales</taxon>
        <taxon>Alicyclobacillaceae</taxon>
        <taxon>Tumebacillus</taxon>
    </lineage>
</organism>
<dbReference type="InterPro" id="IPR045063">
    <property type="entry name" value="Dynamin_N"/>
</dbReference>
<evidence type="ECO:0000256" key="4">
    <source>
        <dbReference type="ARBA" id="ARBA00023134"/>
    </source>
</evidence>
<dbReference type="PANTHER" id="PTHR10465:SF0">
    <property type="entry name" value="SARCALUMENIN"/>
    <property type="match status" value="1"/>
</dbReference>
<reference evidence="8" key="1">
    <citation type="journal article" date="2019" name="Int. J. Syst. Evol. Microbiol.">
        <title>The Global Catalogue of Microorganisms (GCM) 10K type strain sequencing project: providing services to taxonomists for standard genome sequencing and annotation.</title>
        <authorList>
            <consortium name="The Broad Institute Genomics Platform"/>
            <consortium name="The Broad Institute Genome Sequencing Center for Infectious Disease"/>
            <person name="Wu L."/>
            <person name="Ma J."/>
        </authorList>
    </citation>
    <scope>NUCLEOTIDE SEQUENCE [LARGE SCALE GENOMIC DNA]</scope>
    <source>
        <strain evidence="8">CGMCC 1.13574</strain>
    </source>
</reference>
<name>A0ABW4ZVG1_9BACL</name>
<keyword evidence="3" id="KW-0378">Hydrolase</keyword>
<dbReference type="EMBL" id="JBHUIO010000005">
    <property type="protein sequence ID" value="MFD2169720.1"/>
    <property type="molecule type" value="Genomic_DNA"/>
</dbReference>
<dbReference type="Pfam" id="PF00350">
    <property type="entry name" value="Dynamin_N"/>
    <property type="match status" value="1"/>
</dbReference>
<gene>
    <name evidence="7" type="ORF">ACFSOY_06895</name>
</gene>
<dbReference type="PANTHER" id="PTHR10465">
    <property type="entry name" value="TRANSMEMBRANE GTPASE FZO1"/>
    <property type="match status" value="1"/>
</dbReference>
<proteinExistence type="predicted"/>
<evidence type="ECO:0000256" key="2">
    <source>
        <dbReference type="ARBA" id="ARBA00022741"/>
    </source>
</evidence>
<dbReference type="RefSeq" id="WP_386045089.1">
    <property type="nucleotide sequence ID" value="NZ_JBHUIO010000005.1"/>
</dbReference>
<protein>
    <submittedName>
        <fullName evidence="7">Dynamin family protein</fullName>
    </submittedName>
</protein>
<keyword evidence="5" id="KW-0472">Membrane</keyword>
<dbReference type="InterPro" id="IPR027417">
    <property type="entry name" value="P-loop_NTPase"/>
</dbReference>
<evidence type="ECO:0000259" key="6">
    <source>
        <dbReference type="Pfam" id="PF00350"/>
    </source>
</evidence>
<feature type="domain" description="Dynamin N-terminal" evidence="6">
    <location>
        <begin position="58"/>
        <end position="214"/>
    </location>
</feature>
<comment type="caution">
    <text evidence="7">The sequence shown here is derived from an EMBL/GenBank/DDBJ whole genome shotgun (WGS) entry which is preliminary data.</text>
</comment>
<accession>A0ABW4ZVG1</accession>
<keyword evidence="2" id="KW-0547">Nucleotide-binding</keyword>
<dbReference type="Gene3D" id="3.40.50.300">
    <property type="entry name" value="P-loop containing nucleotide triphosphate hydrolases"/>
    <property type="match status" value="1"/>
</dbReference>
<dbReference type="CDD" id="cd09912">
    <property type="entry name" value="DLP_2"/>
    <property type="match status" value="1"/>
</dbReference>
<evidence type="ECO:0000313" key="8">
    <source>
        <dbReference type="Proteomes" id="UP001597343"/>
    </source>
</evidence>
<keyword evidence="8" id="KW-1185">Reference proteome</keyword>
<evidence type="ECO:0000256" key="3">
    <source>
        <dbReference type="ARBA" id="ARBA00022801"/>
    </source>
</evidence>
<evidence type="ECO:0000256" key="5">
    <source>
        <dbReference type="ARBA" id="ARBA00023136"/>
    </source>
</evidence>
<evidence type="ECO:0000256" key="1">
    <source>
        <dbReference type="ARBA" id="ARBA00004370"/>
    </source>
</evidence>
<comment type="subcellular location">
    <subcellularLocation>
        <location evidence="1">Membrane</location>
    </subcellularLocation>
</comment>
<dbReference type="InterPro" id="IPR027094">
    <property type="entry name" value="Mitofusin_fam"/>
</dbReference>
<dbReference type="Proteomes" id="UP001597343">
    <property type="component" value="Unassembled WGS sequence"/>
</dbReference>
<keyword evidence="4" id="KW-0342">GTP-binding</keyword>
<dbReference type="SUPFAM" id="SSF52540">
    <property type="entry name" value="P-loop containing nucleoside triphosphate hydrolases"/>
    <property type="match status" value="1"/>
</dbReference>
<evidence type="ECO:0000313" key="7">
    <source>
        <dbReference type="EMBL" id="MFD2169720.1"/>
    </source>
</evidence>